<evidence type="ECO:0000313" key="3">
    <source>
        <dbReference type="Proteomes" id="UP001417504"/>
    </source>
</evidence>
<comment type="caution">
    <text evidence="2">The sequence shown here is derived from an EMBL/GenBank/DDBJ whole genome shotgun (WGS) entry which is preliminary data.</text>
</comment>
<dbReference type="EMBL" id="JBBNAE010000001">
    <property type="protein sequence ID" value="KAK9154748.1"/>
    <property type="molecule type" value="Genomic_DNA"/>
</dbReference>
<organism evidence="2 3">
    <name type="scientific">Stephania japonica</name>
    <dbReference type="NCBI Taxonomy" id="461633"/>
    <lineage>
        <taxon>Eukaryota</taxon>
        <taxon>Viridiplantae</taxon>
        <taxon>Streptophyta</taxon>
        <taxon>Embryophyta</taxon>
        <taxon>Tracheophyta</taxon>
        <taxon>Spermatophyta</taxon>
        <taxon>Magnoliopsida</taxon>
        <taxon>Ranunculales</taxon>
        <taxon>Menispermaceae</taxon>
        <taxon>Menispermoideae</taxon>
        <taxon>Cissampelideae</taxon>
        <taxon>Stephania</taxon>
    </lineage>
</organism>
<sequence length="93" mass="10474">MANDDCVVRDKNAKARGTRIPPKRGNRIKARILKMFVNSFLFVFSSKALEDDSTSNVDVVLSDIGKAPSRHGKVGGTLHRSELRQHTQIRTRR</sequence>
<protein>
    <submittedName>
        <fullName evidence="2">Uncharacterized protein</fullName>
    </submittedName>
</protein>
<evidence type="ECO:0000256" key="1">
    <source>
        <dbReference type="SAM" id="MobiDB-lite"/>
    </source>
</evidence>
<keyword evidence="3" id="KW-1185">Reference proteome</keyword>
<accession>A0AAP0PSC5</accession>
<proteinExistence type="predicted"/>
<evidence type="ECO:0000313" key="2">
    <source>
        <dbReference type="EMBL" id="KAK9154748.1"/>
    </source>
</evidence>
<gene>
    <name evidence="2" type="ORF">Sjap_002228</name>
</gene>
<feature type="region of interest" description="Disordered" evidence="1">
    <location>
        <begin position="69"/>
        <end position="93"/>
    </location>
</feature>
<dbReference type="Proteomes" id="UP001417504">
    <property type="component" value="Unassembled WGS sequence"/>
</dbReference>
<reference evidence="2 3" key="1">
    <citation type="submission" date="2024-01" db="EMBL/GenBank/DDBJ databases">
        <title>Genome assemblies of Stephania.</title>
        <authorList>
            <person name="Yang L."/>
        </authorList>
    </citation>
    <scope>NUCLEOTIDE SEQUENCE [LARGE SCALE GENOMIC DNA]</scope>
    <source>
        <strain evidence="2">QJT</strain>
        <tissue evidence="2">Leaf</tissue>
    </source>
</reference>
<dbReference type="AlphaFoldDB" id="A0AAP0PSC5"/>
<name>A0AAP0PSC5_9MAGN</name>